<evidence type="ECO:0000313" key="7">
    <source>
        <dbReference type="Proteomes" id="UP000186940"/>
    </source>
</evidence>
<dbReference type="Pfam" id="PF00902">
    <property type="entry name" value="TatC"/>
    <property type="match status" value="1"/>
</dbReference>
<keyword evidence="7" id="KW-1185">Reference proteome</keyword>
<feature type="transmembrane region" description="Helical" evidence="5">
    <location>
        <begin position="115"/>
        <end position="142"/>
    </location>
</feature>
<feature type="transmembrane region" description="Helical" evidence="5">
    <location>
        <begin position="28"/>
        <end position="53"/>
    </location>
</feature>
<dbReference type="PANTHER" id="PTHR30371">
    <property type="entry name" value="SEC-INDEPENDENT PROTEIN TRANSLOCASE PROTEIN TATC"/>
    <property type="match status" value="1"/>
</dbReference>
<dbReference type="PRINTS" id="PR01840">
    <property type="entry name" value="TATCFAMILY"/>
</dbReference>
<feature type="transmembrane region" description="Helical" evidence="5">
    <location>
        <begin position="196"/>
        <end position="212"/>
    </location>
</feature>
<comment type="caution">
    <text evidence="6">The sequence shown here is derived from an EMBL/GenBank/DDBJ whole genome shotgun (WGS) entry which is preliminary data.</text>
</comment>
<dbReference type="AlphaFoldDB" id="A0A1F2PB83"/>
<sequence>MADTTRDKPIEDKELPLMEHIMELRGRLMTVLIPLIIITLITFPFSNTALTYIFRDLIPENLSLFIYSPIEWISLRFLFSLVCALAITIPLLLYETFAFIAPGLYPHEKRFILRILMPSFLLYLLGVVFAYYVALPLIFAALIPYGSELAASAFSAKRVFSLIFYTAIWLGVIFQVPLLIILGVKAKITNYHALRAKRGIVYIAAIAIALFVNSDPTGVSQVLIAALLIVLFELGLLITRFM</sequence>
<comment type="similarity">
    <text evidence="5">Belongs to the TatC family.</text>
</comment>
<dbReference type="GO" id="GO:0065002">
    <property type="term" value="P:intracellular protein transmembrane transport"/>
    <property type="evidence" value="ECO:0007669"/>
    <property type="project" value="TreeGrafter"/>
</dbReference>
<organism evidence="6 7">
    <name type="scientific">Candidatus Syntropharchaeum caldarium</name>
    <dbReference type="NCBI Taxonomy" id="1838285"/>
    <lineage>
        <taxon>Archaea</taxon>
        <taxon>Methanobacteriati</taxon>
        <taxon>Methanobacteriota</taxon>
        <taxon>Stenosarchaea group</taxon>
        <taxon>Methanomicrobia</taxon>
        <taxon>Methanosarcinales</taxon>
        <taxon>ANME-2 cluster</taxon>
        <taxon>Candidatus Syntropharchaeum</taxon>
    </lineage>
</organism>
<dbReference type="InterPro" id="IPR002033">
    <property type="entry name" value="TatC"/>
</dbReference>
<keyword evidence="5" id="KW-0811">Translocation</keyword>
<feature type="transmembrane region" description="Helical" evidence="5">
    <location>
        <begin position="73"/>
        <end position="94"/>
    </location>
</feature>
<feature type="transmembrane region" description="Helical" evidence="5">
    <location>
        <begin position="218"/>
        <end position="238"/>
    </location>
</feature>
<evidence type="ECO:0000256" key="4">
    <source>
        <dbReference type="ARBA" id="ARBA00023136"/>
    </source>
</evidence>
<evidence type="ECO:0000313" key="6">
    <source>
        <dbReference type="EMBL" id="OFV68172.1"/>
    </source>
</evidence>
<keyword evidence="3 5" id="KW-1133">Transmembrane helix</keyword>
<dbReference type="PANTHER" id="PTHR30371:SF0">
    <property type="entry name" value="SEC-INDEPENDENT PROTEIN TRANSLOCASE PROTEIN TATC, CHLOROPLASTIC-RELATED"/>
    <property type="match status" value="1"/>
</dbReference>
<keyword evidence="5" id="KW-1003">Cell membrane</keyword>
<evidence type="ECO:0000256" key="3">
    <source>
        <dbReference type="ARBA" id="ARBA00022989"/>
    </source>
</evidence>
<keyword evidence="4 5" id="KW-0472">Membrane</keyword>
<reference evidence="6" key="1">
    <citation type="submission" date="2016-05" db="EMBL/GenBank/DDBJ databases">
        <title>Microbial consortia oxidize butane by reversing methanogenesis.</title>
        <authorList>
            <person name="Laso-Perez R."/>
            <person name="Richter M."/>
            <person name="Wegener G."/>
            <person name="Musat F."/>
        </authorList>
    </citation>
    <scope>NUCLEOTIDE SEQUENCE [LARGE SCALE GENOMIC DNA]</scope>
    <source>
        <strain evidence="6">BOX2</strain>
    </source>
</reference>
<evidence type="ECO:0000256" key="5">
    <source>
        <dbReference type="HAMAP-Rule" id="MF_00902"/>
    </source>
</evidence>
<keyword evidence="2 5" id="KW-0812">Transmembrane</keyword>
<comment type="subunit">
    <text evidence="5">Forms a complex with TatA.</text>
</comment>
<feature type="transmembrane region" description="Helical" evidence="5">
    <location>
        <begin position="162"/>
        <end position="184"/>
    </location>
</feature>
<proteinExistence type="inferred from homology"/>
<keyword evidence="5" id="KW-0653">Protein transport</keyword>
<evidence type="ECO:0000256" key="2">
    <source>
        <dbReference type="ARBA" id="ARBA00022692"/>
    </source>
</evidence>
<keyword evidence="5" id="KW-0813">Transport</keyword>
<dbReference type="GO" id="GO:0043953">
    <property type="term" value="P:protein transport by the Tat complex"/>
    <property type="evidence" value="ECO:0007669"/>
    <property type="project" value="UniProtKB-UniRule"/>
</dbReference>
<dbReference type="Proteomes" id="UP000186940">
    <property type="component" value="Unassembled WGS sequence"/>
</dbReference>
<comment type="subcellular location">
    <subcellularLocation>
        <location evidence="5">Cell membrane</location>
        <topology evidence="5">Multi-pass membrane protein</topology>
    </subcellularLocation>
    <subcellularLocation>
        <location evidence="1">Membrane</location>
        <topology evidence="1">Multi-pass membrane protein</topology>
    </subcellularLocation>
</comment>
<dbReference type="HAMAP" id="MF_00902">
    <property type="entry name" value="TatC"/>
    <property type="match status" value="1"/>
</dbReference>
<comment type="function">
    <text evidence="5">Part of the twin-arginine translocation (Tat) system that transports large folded proteins containing a characteristic twin-arginine motif in their signal peptide across membranes.</text>
</comment>
<dbReference type="EMBL" id="LYOS01000002">
    <property type="protein sequence ID" value="OFV68172.1"/>
    <property type="molecule type" value="Genomic_DNA"/>
</dbReference>
<dbReference type="GO" id="GO:0033281">
    <property type="term" value="C:TAT protein transport complex"/>
    <property type="evidence" value="ECO:0007669"/>
    <property type="project" value="UniProtKB-UniRule"/>
</dbReference>
<protein>
    <recommendedName>
        <fullName evidence="5">Sec-independent protein translocase protein TatC</fullName>
    </recommendedName>
</protein>
<name>A0A1F2PB83_9EURY</name>
<dbReference type="PATRIC" id="fig|1838285.3.peg.821"/>
<dbReference type="STRING" id="1838285.SCAL_000812"/>
<evidence type="ECO:0000256" key="1">
    <source>
        <dbReference type="ARBA" id="ARBA00004141"/>
    </source>
</evidence>
<accession>A0A1F2PB83</accession>
<dbReference type="NCBIfam" id="TIGR00945">
    <property type="entry name" value="tatC"/>
    <property type="match status" value="1"/>
</dbReference>
<gene>
    <name evidence="5" type="primary">tatC</name>
    <name evidence="6" type="ORF">SCAL_000812</name>
</gene>
<dbReference type="GO" id="GO:0009977">
    <property type="term" value="F:proton motive force dependent protein transmembrane transporter activity"/>
    <property type="evidence" value="ECO:0007669"/>
    <property type="project" value="TreeGrafter"/>
</dbReference>